<proteinExistence type="predicted"/>
<sequence>MQSPLFSQCAAPPVELRPTAFISSPPAPAMASSFLGSPQSLMLPASTSTGPSPDSSAATKFIRMSSQLRSRSTTARAAASSGEQEYLRRRPAPRTRSLRAGCRAAVPYAHLPRARSRWWDLGKNPTRVPGRARCCQAANAKESAAASGSTSSSATATAAVRMDGCGRKRELREAEAVRWRVTAGGRLDRRLSGVEGLDQSTTTATTSGWAAYAPAMARSSGSRRSE</sequence>
<reference evidence="2" key="2">
    <citation type="submission" date="2018-05" db="EMBL/GenBank/DDBJ databases">
        <title>OmerRS3 (Oryza meridionalis Reference Sequence Version 3).</title>
        <authorList>
            <person name="Zhang J."/>
            <person name="Kudrna D."/>
            <person name="Lee S."/>
            <person name="Talag J."/>
            <person name="Welchert J."/>
            <person name="Wing R.A."/>
        </authorList>
    </citation>
    <scope>NUCLEOTIDE SEQUENCE [LARGE SCALE GENOMIC DNA]</scope>
    <source>
        <strain evidence="2">cv. OR44</strain>
    </source>
</reference>
<evidence type="ECO:0000256" key="1">
    <source>
        <dbReference type="SAM" id="MobiDB-lite"/>
    </source>
</evidence>
<feature type="compositionally biased region" description="Low complexity" evidence="1">
    <location>
        <begin position="69"/>
        <end position="81"/>
    </location>
</feature>
<evidence type="ECO:0000313" key="3">
    <source>
        <dbReference type="Proteomes" id="UP000008021"/>
    </source>
</evidence>
<accession>A0A0E0CEE9</accession>
<reference evidence="2" key="1">
    <citation type="submission" date="2015-04" db="UniProtKB">
        <authorList>
            <consortium name="EnsemblPlants"/>
        </authorList>
    </citation>
    <scope>IDENTIFICATION</scope>
</reference>
<dbReference type="AlphaFoldDB" id="A0A0E0CEE9"/>
<feature type="region of interest" description="Disordered" evidence="1">
    <location>
        <begin position="27"/>
        <end position="98"/>
    </location>
</feature>
<dbReference type="Proteomes" id="UP000008021">
    <property type="component" value="Chromosome 2"/>
</dbReference>
<evidence type="ECO:0000313" key="2">
    <source>
        <dbReference type="EnsemblPlants" id="OMERI02G01840.2"/>
    </source>
</evidence>
<organism evidence="2">
    <name type="scientific">Oryza meridionalis</name>
    <dbReference type="NCBI Taxonomy" id="40149"/>
    <lineage>
        <taxon>Eukaryota</taxon>
        <taxon>Viridiplantae</taxon>
        <taxon>Streptophyta</taxon>
        <taxon>Embryophyta</taxon>
        <taxon>Tracheophyta</taxon>
        <taxon>Spermatophyta</taxon>
        <taxon>Magnoliopsida</taxon>
        <taxon>Liliopsida</taxon>
        <taxon>Poales</taxon>
        <taxon>Poaceae</taxon>
        <taxon>BOP clade</taxon>
        <taxon>Oryzoideae</taxon>
        <taxon>Oryzeae</taxon>
        <taxon>Oryzinae</taxon>
        <taxon>Oryza</taxon>
    </lineage>
</organism>
<keyword evidence="3" id="KW-1185">Reference proteome</keyword>
<feature type="compositionally biased region" description="Polar residues" evidence="1">
    <location>
        <begin position="34"/>
        <end position="68"/>
    </location>
</feature>
<protein>
    <submittedName>
        <fullName evidence="2">Uncharacterized protein</fullName>
    </submittedName>
</protein>
<dbReference type="Gramene" id="OMERI02G01840.2">
    <property type="protein sequence ID" value="OMERI02G01840.2"/>
    <property type="gene ID" value="OMERI02G01840"/>
</dbReference>
<name>A0A0E0CEE9_9ORYZ</name>
<dbReference type="HOGENOM" id="CLU_1226480_0_0_1"/>
<dbReference type="EnsemblPlants" id="OMERI02G01840.2">
    <property type="protein sequence ID" value="OMERI02G01840.2"/>
    <property type="gene ID" value="OMERI02G01840"/>
</dbReference>